<evidence type="ECO:0000313" key="10">
    <source>
        <dbReference type="Proteomes" id="UP000549971"/>
    </source>
</evidence>
<evidence type="ECO:0000256" key="1">
    <source>
        <dbReference type="ARBA" id="ARBA00004651"/>
    </source>
</evidence>
<evidence type="ECO:0000256" key="2">
    <source>
        <dbReference type="ARBA" id="ARBA00022475"/>
    </source>
</evidence>
<feature type="transmembrane region" description="Helical" evidence="8">
    <location>
        <begin position="7"/>
        <end position="25"/>
    </location>
</feature>
<evidence type="ECO:0000256" key="3">
    <source>
        <dbReference type="ARBA" id="ARBA00022679"/>
    </source>
</evidence>
<dbReference type="InterPro" id="IPR018584">
    <property type="entry name" value="GT87"/>
</dbReference>
<feature type="transmembrane region" description="Helical" evidence="8">
    <location>
        <begin position="350"/>
        <end position="368"/>
    </location>
</feature>
<keyword evidence="9" id="KW-0328">Glycosyltransferase</keyword>
<dbReference type="EMBL" id="JACHMY010000001">
    <property type="protein sequence ID" value="MBB5840925.1"/>
    <property type="molecule type" value="Genomic_DNA"/>
</dbReference>
<keyword evidence="4 8" id="KW-0812">Transmembrane</keyword>
<dbReference type="EC" id="2.4.1.-" evidence="9"/>
<keyword evidence="6 8" id="KW-0472">Membrane</keyword>
<evidence type="ECO:0000256" key="6">
    <source>
        <dbReference type="ARBA" id="ARBA00023136"/>
    </source>
</evidence>
<dbReference type="AlphaFoldDB" id="A0A7W9JFM2"/>
<feature type="transmembrane region" description="Helical" evidence="8">
    <location>
        <begin position="96"/>
        <end position="119"/>
    </location>
</feature>
<keyword evidence="5 8" id="KW-1133">Transmembrane helix</keyword>
<keyword evidence="2" id="KW-1003">Cell membrane</keyword>
<protein>
    <submittedName>
        <fullName evidence="9">Alpha-1,2-mannosyltransferase</fullName>
        <ecNumber evidence="9">2.4.1.-</ecNumber>
    </submittedName>
</protein>
<dbReference type="RefSeq" id="WP_337926060.1">
    <property type="nucleotide sequence ID" value="NZ_JACHMY010000001.1"/>
</dbReference>
<comment type="subcellular location">
    <subcellularLocation>
        <location evidence="1">Cell membrane</location>
        <topology evidence="1">Multi-pass membrane protein</topology>
    </subcellularLocation>
</comment>
<evidence type="ECO:0000256" key="4">
    <source>
        <dbReference type="ARBA" id="ARBA00022692"/>
    </source>
</evidence>
<keyword evidence="3 9" id="KW-0808">Transferase</keyword>
<feature type="transmembrane region" description="Helical" evidence="8">
    <location>
        <begin position="153"/>
        <end position="174"/>
    </location>
</feature>
<comment type="caution">
    <text evidence="9">The sequence shown here is derived from an EMBL/GenBank/DDBJ whole genome shotgun (WGS) entry which is preliminary data.</text>
</comment>
<dbReference type="Pfam" id="PF09594">
    <property type="entry name" value="GT87"/>
    <property type="match status" value="1"/>
</dbReference>
<evidence type="ECO:0000256" key="7">
    <source>
        <dbReference type="ARBA" id="ARBA00024033"/>
    </source>
</evidence>
<feature type="transmembrane region" description="Helical" evidence="8">
    <location>
        <begin position="66"/>
        <end position="89"/>
    </location>
</feature>
<evidence type="ECO:0000256" key="5">
    <source>
        <dbReference type="ARBA" id="ARBA00022989"/>
    </source>
</evidence>
<feature type="transmembrane region" description="Helical" evidence="8">
    <location>
        <begin position="244"/>
        <end position="265"/>
    </location>
</feature>
<reference evidence="9 10" key="1">
    <citation type="submission" date="2020-08" db="EMBL/GenBank/DDBJ databases">
        <title>Sequencing the genomes of 1000 actinobacteria strains.</title>
        <authorList>
            <person name="Klenk H.-P."/>
        </authorList>
    </citation>
    <scope>NUCLEOTIDE SEQUENCE [LARGE SCALE GENOMIC DNA]</scope>
    <source>
        <strain evidence="9 10">DSM 28967</strain>
    </source>
</reference>
<feature type="transmembrane region" description="Helical" evidence="8">
    <location>
        <begin position="180"/>
        <end position="199"/>
    </location>
</feature>
<name>A0A7W9JFM2_9ACTN</name>
<evidence type="ECO:0000313" key="9">
    <source>
        <dbReference type="EMBL" id="MBB5840925.1"/>
    </source>
</evidence>
<dbReference type="GO" id="GO:0016758">
    <property type="term" value="F:hexosyltransferase activity"/>
    <property type="evidence" value="ECO:0007669"/>
    <property type="project" value="InterPro"/>
</dbReference>
<organism evidence="9 10">
    <name type="scientific">Kribbella italica</name>
    <dbReference type="NCBI Taxonomy" id="1540520"/>
    <lineage>
        <taxon>Bacteria</taxon>
        <taxon>Bacillati</taxon>
        <taxon>Actinomycetota</taxon>
        <taxon>Actinomycetes</taxon>
        <taxon>Propionibacteriales</taxon>
        <taxon>Kribbellaceae</taxon>
        <taxon>Kribbella</taxon>
    </lineage>
</organism>
<dbReference type="GO" id="GO:0005886">
    <property type="term" value="C:plasma membrane"/>
    <property type="evidence" value="ECO:0007669"/>
    <property type="project" value="UniProtKB-SubCell"/>
</dbReference>
<gene>
    <name evidence="9" type="ORF">HDA39_007659</name>
</gene>
<proteinExistence type="inferred from homology"/>
<feature type="transmembrane region" description="Helical" evidence="8">
    <location>
        <begin position="311"/>
        <end position="330"/>
    </location>
</feature>
<evidence type="ECO:0000256" key="8">
    <source>
        <dbReference type="SAM" id="Phobius"/>
    </source>
</evidence>
<comment type="similarity">
    <text evidence="7">Belongs to the glycosyltransferase 87 family.</text>
</comment>
<keyword evidence="10" id="KW-1185">Reference proteome</keyword>
<dbReference type="Proteomes" id="UP000549971">
    <property type="component" value="Unassembled WGS sequence"/>
</dbReference>
<sequence length="382" mass="41253">MRGNWRWVAAMVVCVAACIVLPLLWRHAMVDLKVYRLGGSTLLDNAKALYDVRLAGTPLPFTYPPFAAVVMVPFALVPWPAAAVGWTAITLVALVAVWRLCVSLPSAAMLGVVAASLLLEPVRETLGFGQINLMLCALILYDVLNTKHSRRGIWIGIAAGIKLTPLVFFGLLVVTRQWKALAYATAGFAATVLIGFAVTPRAAATYWTSLVSDATRVGGLAFSSNQSWNGFLVRVQGDLDGGGPVWLVLVALTALAGLYFCRILWDQGDRLAAVSVCGLLGLLCSPVSWSHHWVWCIPLGVAVLQRLPGRLKVAFGILWCTVFAAAPIWWPPNHENRELEWTFSEQLAGNAYLIAATLAVVALVTYSVKSSRHAVTSSCQSV</sequence>
<accession>A0A7W9JFM2</accession>